<name>A0A1H3U7L3_9PSED</name>
<evidence type="ECO:0000259" key="3">
    <source>
        <dbReference type="PROSITE" id="PS51384"/>
    </source>
</evidence>
<dbReference type="InterPro" id="IPR036010">
    <property type="entry name" value="2Fe-2S_ferredoxin-like_sf"/>
</dbReference>
<dbReference type="InterPro" id="IPR039261">
    <property type="entry name" value="FNR_nucleotide-bd"/>
</dbReference>
<dbReference type="InterPro" id="IPR001041">
    <property type="entry name" value="2Fe-2S_ferredoxin-type"/>
</dbReference>
<dbReference type="SUPFAM" id="SSF63380">
    <property type="entry name" value="Riboflavin synthase domain-like"/>
    <property type="match status" value="1"/>
</dbReference>
<proteinExistence type="predicted"/>
<reference evidence="4 5" key="1">
    <citation type="submission" date="2016-10" db="EMBL/GenBank/DDBJ databases">
        <authorList>
            <person name="de Groot N.N."/>
        </authorList>
    </citation>
    <scope>NUCLEOTIDE SEQUENCE [LARGE SCALE GENOMIC DNA]</scope>
    <source>
        <strain evidence="4 5">ICMP 14252</strain>
    </source>
</reference>
<dbReference type="InterPro" id="IPR017938">
    <property type="entry name" value="Riboflavin_synthase-like_b-brl"/>
</dbReference>
<dbReference type="AlphaFoldDB" id="A0A1H3U7L3"/>
<dbReference type="GO" id="GO:0016491">
    <property type="term" value="F:oxidoreductase activity"/>
    <property type="evidence" value="ECO:0007669"/>
    <property type="project" value="InterPro"/>
</dbReference>
<dbReference type="Proteomes" id="UP000182902">
    <property type="component" value="Unassembled WGS sequence"/>
</dbReference>
<dbReference type="Gene3D" id="3.40.50.80">
    <property type="entry name" value="Nucleotide-binding domain of ferredoxin-NADP reductase (FNR) module"/>
    <property type="match status" value="1"/>
</dbReference>
<dbReference type="Gene3D" id="3.10.20.30">
    <property type="match status" value="1"/>
</dbReference>
<dbReference type="InterPro" id="IPR001709">
    <property type="entry name" value="Flavoprot_Pyr_Nucl_cyt_Rdtase"/>
</dbReference>
<dbReference type="SUPFAM" id="SSF54292">
    <property type="entry name" value="2Fe-2S ferredoxin-like"/>
    <property type="match status" value="1"/>
</dbReference>
<dbReference type="PROSITE" id="PS51384">
    <property type="entry name" value="FAD_FR"/>
    <property type="match status" value="1"/>
</dbReference>
<protein>
    <submittedName>
        <fullName evidence="4">CDP-4-dehydro-6-deoxyglucose reductase</fullName>
    </submittedName>
</protein>
<accession>A0A1H3U7L3</accession>
<evidence type="ECO:0000256" key="1">
    <source>
        <dbReference type="ARBA" id="ARBA00023014"/>
    </source>
</evidence>
<dbReference type="InterPro" id="IPR050415">
    <property type="entry name" value="MRET"/>
</dbReference>
<evidence type="ECO:0000313" key="5">
    <source>
        <dbReference type="Proteomes" id="UP000182902"/>
    </source>
</evidence>
<evidence type="ECO:0000313" key="4">
    <source>
        <dbReference type="EMBL" id="SDZ58328.1"/>
    </source>
</evidence>
<dbReference type="GO" id="GO:0051536">
    <property type="term" value="F:iron-sulfur cluster binding"/>
    <property type="evidence" value="ECO:0007669"/>
    <property type="project" value="UniProtKB-KW"/>
</dbReference>
<dbReference type="SUPFAM" id="SSF52343">
    <property type="entry name" value="Ferredoxin reductase-like, C-terminal NADP-linked domain"/>
    <property type="match status" value="1"/>
</dbReference>
<dbReference type="Pfam" id="PF00175">
    <property type="entry name" value="NAD_binding_1"/>
    <property type="match status" value="1"/>
</dbReference>
<keyword evidence="1" id="KW-0408">Iron</keyword>
<dbReference type="InterPro" id="IPR001433">
    <property type="entry name" value="OxRdtase_FAD/NAD-bd"/>
</dbReference>
<dbReference type="InterPro" id="IPR008333">
    <property type="entry name" value="Cbr1-like_FAD-bd_dom"/>
</dbReference>
<dbReference type="Gene3D" id="2.40.30.10">
    <property type="entry name" value="Translation factors"/>
    <property type="match status" value="1"/>
</dbReference>
<organism evidence="4 5">
    <name type="scientific">Pseudomonas salomonii</name>
    <dbReference type="NCBI Taxonomy" id="191391"/>
    <lineage>
        <taxon>Bacteria</taxon>
        <taxon>Pseudomonadati</taxon>
        <taxon>Pseudomonadota</taxon>
        <taxon>Gammaproteobacteria</taxon>
        <taxon>Pseudomonadales</taxon>
        <taxon>Pseudomonadaceae</taxon>
        <taxon>Pseudomonas</taxon>
    </lineage>
</organism>
<keyword evidence="1" id="KW-0411">Iron-sulfur</keyword>
<dbReference type="InterPro" id="IPR012675">
    <property type="entry name" value="Beta-grasp_dom_sf"/>
</dbReference>
<evidence type="ECO:0000256" key="2">
    <source>
        <dbReference type="ARBA" id="ARBA00034078"/>
    </source>
</evidence>
<dbReference type="RefSeq" id="WP_069786500.1">
    <property type="nucleotide sequence ID" value="NZ_MDFI01000027.1"/>
</dbReference>
<comment type="cofactor">
    <cofactor evidence="2">
        <name>[2Fe-2S] cluster</name>
        <dbReference type="ChEBI" id="CHEBI:190135"/>
    </cofactor>
</comment>
<dbReference type="InterPro" id="IPR017927">
    <property type="entry name" value="FAD-bd_FR_type"/>
</dbReference>
<dbReference type="EMBL" id="FNOX01000013">
    <property type="protein sequence ID" value="SDZ58328.1"/>
    <property type="molecule type" value="Genomic_DNA"/>
</dbReference>
<dbReference type="CDD" id="cd00207">
    <property type="entry name" value="fer2"/>
    <property type="match status" value="1"/>
</dbReference>
<dbReference type="PANTHER" id="PTHR47354">
    <property type="entry name" value="NADH OXIDOREDUCTASE HCR"/>
    <property type="match status" value="1"/>
</dbReference>
<feature type="domain" description="FAD-binding FR-type" evidence="3">
    <location>
        <begin position="8"/>
        <end position="108"/>
    </location>
</feature>
<dbReference type="PRINTS" id="PR00410">
    <property type="entry name" value="PHEHYDRXLASE"/>
</dbReference>
<dbReference type="PANTHER" id="PTHR47354:SF5">
    <property type="entry name" value="PROTEIN RFBI"/>
    <property type="match status" value="1"/>
</dbReference>
<dbReference type="PRINTS" id="PR00371">
    <property type="entry name" value="FPNCR"/>
</dbReference>
<sequence length="373" mass="40136">MHVLEQGPGVHSYRAVAVTRAGARVAVLHLEPAGLTALRYRAGQYVTVELNDGTLRAYSPATGMQADGRLELHVQLHTGGRFSQRVKQGAQALGLLKVRGPFGQCVWPGSFDQTGQAILLATGTGIAPIRALVTDALIAGKGKDIRVYWGVPSRDDLYLHDEFAALEQRYSQFHFVPVLSREIPGDKRYVQHIASAQHTSLAHAWVVACGKPEMVSAAAKLLGECNGLPASQFYADPFSASNTLPHAAAGASKAADIPTLTVNVTRPDSRFSEPVQVRADGTLMRALRDVQLVEGVCNGQQSCGTCRLRLPKTWFEALPQATRSEARLLRALPGAGPHDRLACQIALSPDLEGLQVLLTESPRLTLKAGEYPC</sequence>
<keyword evidence="1" id="KW-0479">Metal-binding</keyword>
<gene>
    <name evidence="4" type="ORF">SAMN05216247_11379</name>
</gene>
<dbReference type="Pfam" id="PF00970">
    <property type="entry name" value="FAD_binding_6"/>
    <property type="match status" value="1"/>
</dbReference>